<evidence type="ECO:0000256" key="3">
    <source>
        <dbReference type="ARBA" id="ARBA00022741"/>
    </source>
</evidence>
<feature type="non-terminal residue" evidence="6">
    <location>
        <position position="103"/>
    </location>
</feature>
<evidence type="ECO:0000256" key="2">
    <source>
        <dbReference type="ARBA" id="ARBA00009726"/>
    </source>
</evidence>
<evidence type="ECO:0000256" key="1">
    <source>
        <dbReference type="ARBA" id="ARBA00004141"/>
    </source>
</evidence>
<comment type="caution">
    <text evidence="6">The sequence shown here is derived from an EMBL/GenBank/DDBJ whole genome shotgun (WGS) entry which is preliminary data.</text>
</comment>
<dbReference type="EMBL" id="PGGS01002908">
    <property type="protein sequence ID" value="PNG99437.1"/>
    <property type="molecule type" value="Genomic_DNA"/>
</dbReference>
<dbReference type="GO" id="GO:0016887">
    <property type="term" value="F:ATP hydrolysis activity"/>
    <property type="evidence" value="ECO:0007669"/>
    <property type="project" value="InterPro"/>
</dbReference>
<keyword evidence="3" id="KW-0547">Nucleotide-binding</keyword>
<proteinExistence type="inferred from homology"/>
<dbReference type="InterPro" id="IPR050173">
    <property type="entry name" value="ABC_transporter_C-like"/>
</dbReference>
<name>A0A2J7ZGQ4_9CHLO</name>
<evidence type="ECO:0000313" key="7">
    <source>
        <dbReference type="Proteomes" id="UP000236333"/>
    </source>
</evidence>
<keyword evidence="4" id="KW-0067">ATP-binding</keyword>
<evidence type="ECO:0000259" key="5">
    <source>
        <dbReference type="Pfam" id="PF00005"/>
    </source>
</evidence>
<gene>
    <name evidence="6" type="ORF">TSOC_014784</name>
</gene>
<sequence length="103" mass="10859">AASPAAKPPAPPPPGWPPAGSVEFRDVFLRYRPGLPLVLRGVSFVAQARDKVGVVGRTGAGKSSLLGCLFRLVEVERGAVLIDGIDLARLPLRALRARLSLIP</sequence>
<comment type="similarity">
    <text evidence="2">Belongs to the ABC transporter superfamily. ABCC family. Conjugate transporter (TC 3.A.1.208) subfamily.</text>
</comment>
<evidence type="ECO:0000313" key="6">
    <source>
        <dbReference type="EMBL" id="PNG99437.1"/>
    </source>
</evidence>
<dbReference type="PANTHER" id="PTHR24223:SF456">
    <property type="entry name" value="MULTIDRUG RESISTANCE-ASSOCIATED PROTEIN LETHAL(2)03659"/>
    <property type="match status" value="1"/>
</dbReference>
<dbReference type="PANTHER" id="PTHR24223">
    <property type="entry name" value="ATP-BINDING CASSETTE SUB-FAMILY C"/>
    <property type="match status" value="1"/>
</dbReference>
<dbReference type="Gene3D" id="3.40.50.300">
    <property type="entry name" value="P-loop containing nucleotide triphosphate hydrolases"/>
    <property type="match status" value="1"/>
</dbReference>
<accession>A0A2J7ZGQ4</accession>
<dbReference type="GO" id="GO:0005524">
    <property type="term" value="F:ATP binding"/>
    <property type="evidence" value="ECO:0007669"/>
    <property type="project" value="UniProtKB-KW"/>
</dbReference>
<dbReference type="InterPro" id="IPR003439">
    <property type="entry name" value="ABC_transporter-like_ATP-bd"/>
</dbReference>
<feature type="domain" description="ABC transporter" evidence="5">
    <location>
        <begin position="39"/>
        <end position="102"/>
    </location>
</feature>
<dbReference type="GO" id="GO:0016020">
    <property type="term" value="C:membrane"/>
    <property type="evidence" value="ECO:0007669"/>
    <property type="project" value="UniProtKB-SubCell"/>
</dbReference>
<evidence type="ECO:0000256" key="4">
    <source>
        <dbReference type="ARBA" id="ARBA00022840"/>
    </source>
</evidence>
<comment type="subcellular location">
    <subcellularLocation>
        <location evidence="1">Membrane</location>
        <topology evidence="1">Multi-pass membrane protein</topology>
    </subcellularLocation>
</comment>
<dbReference type="GO" id="GO:0042626">
    <property type="term" value="F:ATPase-coupled transmembrane transporter activity"/>
    <property type="evidence" value="ECO:0007669"/>
    <property type="project" value="TreeGrafter"/>
</dbReference>
<organism evidence="6 7">
    <name type="scientific">Tetrabaena socialis</name>
    <dbReference type="NCBI Taxonomy" id="47790"/>
    <lineage>
        <taxon>Eukaryota</taxon>
        <taxon>Viridiplantae</taxon>
        <taxon>Chlorophyta</taxon>
        <taxon>core chlorophytes</taxon>
        <taxon>Chlorophyceae</taxon>
        <taxon>CS clade</taxon>
        <taxon>Chlamydomonadales</taxon>
        <taxon>Tetrabaenaceae</taxon>
        <taxon>Tetrabaena</taxon>
    </lineage>
</organism>
<dbReference type="Pfam" id="PF00005">
    <property type="entry name" value="ABC_tran"/>
    <property type="match status" value="1"/>
</dbReference>
<keyword evidence="7" id="KW-1185">Reference proteome</keyword>
<dbReference type="Proteomes" id="UP000236333">
    <property type="component" value="Unassembled WGS sequence"/>
</dbReference>
<reference evidence="6 7" key="1">
    <citation type="journal article" date="2017" name="Mol. Biol. Evol.">
        <title>The 4-celled Tetrabaena socialis nuclear genome reveals the essential components for genetic control of cell number at the origin of multicellularity in the volvocine lineage.</title>
        <authorList>
            <person name="Featherston J."/>
            <person name="Arakaki Y."/>
            <person name="Hanschen E.R."/>
            <person name="Ferris P.J."/>
            <person name="Michod R.E."/>
            <person name="Olson B.J.S.C."/>
            <person name="Nozaki H."/>
            <person name="Durand P.M."/>
        </authorList>
    </citation>
    <scope>NUCLEOTIDE SEQUENCE [LARGE SCALE GENOMIC DNA]</scope>
    <source>
        <strain evidence="6 7">NIES-571</strain>
    </source>
</reference>
<dbReference type="OrthoDB" id="506929at2759"/>
<dbReference type="SUPFAM" id="SSF52540">
    <property type="entry name" value="P-loop containing nucleoside triphosphate hydrolases"/>
    <property type="match status" value="1"/>
</dbReference>
<protein>
    <submittedName>
        <fullName evidence="6">ABC transporter C family member 2</fullName>
    </submittedName>
</protein>
<dbReference type="AlphaFoldDB" id="A0A2J7ZGQ4"/>
<feature type="non-terminal residue" evidence="6">
    <location>
        <position position="1"/>
    </location>
</feature>
<dbReference type="InterPro" id="IPR027417">
    <property type="entry name" value="P-loop_NTPase"/>
</dbReference>